<feature type="transmembrane region" description="Helical" evidence="6">
    <location>
        <begin position="55"/>
        <end position="72"/>
    </location>
</feature>
<protein>
    <recommendedName>
        <fullName evidence="7">Major facilitator superfamily (MFS) profile domain-containing protein</fullName>
    </recommendedName>
</protein>
<feature type="transmembrane region" description="Helical" evidence="6">
    <location>
        <begin position="174"/>
        <end position="191"/>
    </location>
</feature>
<evidence type="ECO:0000256" key="2">
    <source>
        <dbReference type="ARBA" id="ARBA00022448"/>
    </source>
</evidence>
<comment type="caution">
    <text evidence="8">The sequence shown here is derived from an EMBL/GenBank/DDBJ whole genome shotgun (WGS) entry which is preliminary data.</text>
</comment>
<feature type="transmembrane region" description="Helical" evidence="6">
    <location>
        <begin position="320"/>
        <end position="340"/>
    </location>
</feature>
<evidence type="ECO:0000256" key="5">
    <source>
        <dbReference type="ARBA" id="ARBA00023136"/>
    </source>
</evidence>
<dbReference type="InterPro" id="IPR011701">
    <property type="entry name" value="MFS"/>
</dbReference>
<accession>A0AAU9JIQ8</accession>
<keyword evidence="2" id="KW-0813">Transport</keyword>
<evidence type="ECO:0000256" key="6">
    <source>
        <dbReference type="SAM" id="Phobius"/>
    </source>
</evidence>
<dbReference type="EMBL" id="CAJZBQ010000036">
    <property type="protein sequence ID" value="CAG9324364.1"/>
    <property type="molecule type" value="Genomic_DNA"/>
</dbReference>
<name>A0AAU9JIQ8_9CILI</name>
<dbReference type="GO" id="GO:0022857">
    <property type="term" value="F:transmembrane transporter activity"/>
    <property type="evidence" value="ECO:0007669"/>
    <property type="project" value="InterPro"/>
</dbReference>
<feature type="domain" description="Major facilitator superfamily (MFS) profile" evidence="7">
    <location>
        <begin position="1"/>
        <end position="433"/>
    </location>
</feature>
<proteinExistence type="predicted"/>
<keyword evidence="5 6" id="KW-0472">Membrane</keyword>
<evidence type="ECO:0000256" key="4">
    <source>
        <dbReference type="ARBA" id="ARBA00022989"/>
    </source>
</evidence>
<dbReference type="PANTHER" id="PTHR23511:SF34">
    <property type="entry name" value="SYNAPTIC VESICLE GLYCOPROTEIN 2"/>
    <property type="match status" value="1"/>
</dbReference>
<dbReference type="InterPro" id="IPR036259">
    <property type="entry name" value="MFS_trans_sf"/>
</dbReference>
<reference evidence="8" key="1">
    <citation type="submission" date="2021-09" db="EMBL/GenBank/DDBJ databases">
        <authorList>
            <consortium name="AG Swart"/>
            <person name="Singh M."/>
            <person name="Singh A."/>
            <person name="Seah K."/>
            <person name="Emmerich C."/>
        </authorList>
    </citation>
    <scope>NUCLEOTIDE SEQUENCE</scope>
    <source>
        <strain evidence="8">ATCC30299</strain>
    </source>
</reference>
<feature type="transmembrane region" description="Helical" evidence="6">
    <location>
        <begin position="378"/>
        <end position="402"/>
    </location>
</feature>
<feature type="transmembrane region" description="Helical" evidence="6">
    <location>
        <begin position="142"/>
        <end position="162"/>
    </location>
</feature>
<feature type="transmembrane region" description="Helical" evidence="6">
    <location>
        <begin position="288"/>
        <end position="308"/>
    </location>
</feature>
<dbReference type="PROSITE" id="PS50850">
    <property type="entry name" value="MFS"/>
    <property type="match status" value="1"/>
</dbReference>
<evidence type="ECO:0000256" key="3">
    <source>
        <dbReference type="ARBA" id="ARBA00022692"/>
    </source>
</evidence>
<dbReference type="Pfam" id="PF07690">
    <property type="entry name" value="MFS_1"/>
    <property type="match status" value="1"/>
</dbReference>
<dbReference type="PANTHER" id="PTHR23511">
    <property type="entry name" value="SYNAPTIC VESICLE GLYCOPROTEIN 2"/>
    <property type="match status" value="1"/>
</dbReference>
<dbReference type="SUPFAM" id="SSF103473">
    <property type="entry name" value="MFS general substrate transporter"/>
    <property type="match status" value="1"/>
</dbReference>
<evidence type="ECO:0000313" key="9">
    <source>
        <dbReference type="Proteomes" id="UP001162131"/>
    </source>
</evidence>
<dbReference type="Proteomes" id="UP001162131">
    <property type="component" value="Unassembled WGS sequence"/>
</dbReference>
<keyword evidence="3 6" id="KW-0812">Transmembrane</keyword>
<dbReference type="InterPro" id="IPR020846">
    <property type="entry name" value="MFS_dom"/>
</dbReference>
<dbReference type="AlphaFoldDB" id="A0AAU9JIQ8"/>
<feature type="transmembrane region" description="Helical" evidence="6">
    <location>
        <begin position="260"/>
        <end position="282"/>
    </location>
</feature>
<sequence>MKSAAEKCLEEIGWGKYQNFLFICGCEAIGIGVGASMLIPLIIVELTDISNASKGLLATVMNLGMLIGSWYFGKKADQGGRISYFRQSSYILLLGLTILFLSNTYLAFLAALFFIGCGFGSDNALINSLLIESIPASGRKSLAWLLGSINVSNCAIFVIAAVVEVFKVTFISDWRLVAGIFIIIRVIFIYLRNFLEEGPVFLCKQGKNEEMKKVLKKIADMNGMKDFDPELLEIVEKLPASGPAISDLFKVPLSSITFKLIPLFFFTFLGFQGIIMFLPKIIVTETKLQKFTLIAFLQIIGLLGRFLAAKLIDTNLGRKYTTVLSQFLLAATAFGFAFANGFMQNLIVNFVFSISLSMMMAAQNVISAESYPPFNRSLSIGVLMSVGSVGGMLSSVILGAFIDNFGVSIAMIYSSSVFVLAGMVASRLKETREVHKQS</sequence>
<gene>
    <name evidence="8" type="ORF">BSTOLATCC_MIC36156</name>
</gene>
<evidence type="ECO:0000313" key="8">
    <source>
        <dbReference type="EMBL" id="CAG9324364.1"/>
    </source>
</evidence>
<keyword evidence="4 6" id="KW-1133">Transmembrane helix</keyword>
<dbReference type="GO" id="GO:0016020">
    <property type="term" value="C:membrane"/>
    <property type="evidence" value="ECO:0007669"/>
    <property type="project" value="UniProtKB-SubCell"/>
</dbReference>
<feature type="transmembrane region" description="Helical" evidence="6">
    <location>
        <begin position="20"/>
        <end position="43"/>
    </location>
</feature>
<organism evidence="8 9">
    <name type="scientific">Blepharisma stoltei</name>
    <dbReference type="NCBI Taxonomy" id="1481888"/>
    <lineage>
        <taxon>Eukaryota</taxon>
        <taxon>Sar</taxon>
        <taxon>Alveolata</taxon>
        <taxon>Ciliophora</taxon>
        <taxon>Postciliodesmatophora</taxon>
        <taxon>Heterotrichea</taxon>
        <taxon>Heterotrichida</taxon>
        <taxon>Blepharismidae</taxon>
        <taxon>Blepharisma</taxon>
    </lineage>
</organism>
<feature type="transmembrane region" description="Helical" evidence="6">
    <location>
        <begin position="408"/>
        <end position="428"/>
    </location>
</feature>
<keyword evidence="9" id="KW-1185">Reference proteome</keyword>
<evidence type="ECO:0000259" key="7">
    <source>
        <dbReference type="PROSITE" id="PS50850"/>
    </source>
</evidence>
<evidence type="ECO:0000256" key="1">
    <source>
        <dbReference type="ARBA" id="ARBA00004141"/>
    </source>
</evidence>
<comment type="subcellular location">
    <subcellularLocation>
        <location evidence="1">Membrane</location>
        <topology evidence="1">Multi-pass membrane protein</topology>
    </subcellularLocation>
</comment>
<dbReference type="Gene3D" id="1.20.1250.20">
    <property type="entry name" value="MFS general substrate transporter like domains"/>
    <property type="match status" value="1"/>
</dbReference>